<evidence type="ECO:0000256" key="6">
    <source>
        <dbReference type="ARBA" id="ARBA00022737"/>
    </source>
</evidence>
<proteinExistence type="inferred from homology"/>
<evidence type="ECO:0000256" key="3">
    <source>
        <dbReference type="ARBA" id="ARBA00022448"/>
    </source>
</evidence>
<evidence type="ECO:0000256" key="7">
    <source>
        <dbReference type="ARBA" id="ARBA00022837"/>
    </source>
</evidence>
<dbReference type="InterPro" id="IPR035892">
    <property type="entry name" value="C2_domain_sf"/>
</dbReference>
<feature type="domain" description="SMP-LTD" evidence="14">
    <location>
        <begin position="67"/>
        <end position="249"/>
    </location>
</feature>
<dbReference type="Pfam" id="PF17047">
    <property type="entry name" value="SMP_LBD"/>
    <property type="match status" value="1"/>
</dbReference>
<evidence type="ECO:0000256" key="5">
    <source>
        <dbReference type="ARBA" id="ARBA00022723"/>
    </source>
</evidence>
<sequence length="545" mass="61923">MSFVGSLLEIIGFGIGIPIGLLLGFLIFIHFERGDVKDPLTRPLLEYDSSSLLDLLPEVPLWVKNPDYERIDWLNRVILHMWPYLDKAICGLIRSTVEPIFSEYIGKFQVQSIDFESLTLGTLPPMVHGIKVYESNEKHLLFEAAVRWSGNPNVTLVLKLLSLRIKLQLIDLQVSGAPRITLRPFVPTFPCFGSLLVSLMEKPHVDFGLKVMGGDLMAIPGLYQFIQETIRKQVARLYLWPQTIEIPILDSCEGAQKKPVGILHVKVVQARNLLNKDFLGTSDPYVKLSLSGERLPSKKTSIKMNNLNPEWHEVFKLTVKDPQSQVLEVHVNDWEKVGPHDKLGMQVVALRLLVPHEMKEFTLNLVKNTNLNDPHNKKPRGQIVMELTFVPFREDTETFSGPLDRHDERNESLGKASEDTSLLRGGLLLVTVVGAEDVEGKHHNNPYALILFRGEKKKTKSIKKTRDPSWNDEFQFLLEEAPLKDRIHIEVVSKRSGIGFRPKESLGHVDVNLIDVVYNGRINDSYNLINSRNGSILLDIRWRAI</sequence>
<dbReference type="PANTHER" id="PTHR10774:SF217">
    <property type="entry name" value="OS06G0685300 PROTEIN"/>
    <property type="match status" value="1"/>
</dbReference>
<organism evidence="15 16">
    <name type="scientific">Escallonia rubra</name>
    <dbReference type="NCBI Taxonomy" id="112253"/>
    <lineage>
        <taxon>Eukaryota</taxon>
        <taxon>Viridiplantae</taxon>
        <taxon>Streptophyta</taxon>
        <taxon>Embryophyta</taxon>
        <taxon>Tracheophyta</taxon>
        <taxon>Spermatophyta</taxon>
        <taxon>Magnoliopsida</taxon>
        <taxon>eudicotyledons</taxon>
        <taxon>Gunneridae</taxon>
        <taxon>Pentapetalae</taxon>
        <taxon>asterids</taxon>
        <taxon>campanulids</taxon>
        <taxon>Escalloniales</taxon>
        <taxon>Escalloniaceae</taxon>
        <taxon>Escallonia</taxon>
    </lineage>
</organism>
<dbReference type="GO" id="GO:0006869">
    <property type="term" value="P:lipid transport"/>
    <property type="evidence" value="ECO:0007669"/>
    <property type="project" value="UniProtKB-KW"/>
</dbReference>
<dbReference type="CDD" id="cd00030">
    <property type="entry name" value="C2"/>
    <property type="match status" value="2"/>
</dbReference>
<dbReference type="InterPro" id="IPR031468">
    <property type="entry name" value="SMP_LBD"/>
</dbReference>
<evidence type="ECO:0000256" key="12">
    <source>
        <dbReference type="SAM" id="Phobius"/>
    </source>
</evidence>
<keyword evidence="7" id="KW-0106">Calcium</keyword>
<dbReference type="SMART" id="SM00239">
    <property type="entry name" value="C2"/>
    <property type="match status" value="2"/>
</dbReference>
<dbReference type="PANTHER" id="PTHR10774">
    <property type="entry name" value="EXTENDED SYNAPTOTAGMIN-RELATED"/>
    <property type="match status" value="1"/>
</dbReference>
<keyword evidence="3" id="KW-0813">Transport</keyword>
<evidence type="ECO:0000256" key="10">
    <source>
        <dbReference type="ARBA" id="ARBA00023121"/>
    </source>
</evidence>
<dbReference type="InterPro" id="IPR039010">
    <property type="entry name" value="Synaptotagmin_SMP"/>
</dbReference>
<reference evidence="15" key="1">
    <citation type="submission" date="2022-12" db="EMBL/GenBank/DDBJ databases">
        <title>Draft genome assemblies for two species of Escallonia (Escalloniales).</title>
        <authorList>
            <person name="Chanderbali A."/>
            <person name="Dervinis C."/>
            <person name="Anghel I."/>
            <person name="Soltis D."/>
            <person name="Soltis P."/>
            <person name="Zapata F."/>
        </authorList>
    </citation>
    <scope>NUCLEOTIDE SEQUENCE</scope>
    <source>
        <strain evidence="15">UCBG92.1500</strain>
        <tissue evidence="15">Leaf</tissue>
    </source>
</reference>
<evidence type="ECO:0000256" key="4">
    <source>
        <dbReference type="ARBA" id="ARBA00022692"/>
    </source>
</evidence>
<evidence type="ECO:0000259" key="14">
    <source>
        <dbReference type="PROSITE" id="PS51847"/>
    </source>
</evidence>
<dbReference type="PROSITE" id="PS50004">
    <property type="entry name" value="C2"/>
    <property type="match status" value="2"/>
</dbReference>
<feature type="domain" description="C2" evidence="13">
    <location>
        <begin position="408"/>
        <end position="526"/>
    </location>
</feature>
<feature type="domain" description="C2" evidence="13">
    <location>
        <begin position="240"/>
        <end position="363"/>
    </location>
</feature>
<protein>
    <recommendedName>
        <fullName evidence="17">Synaptotagmin-3-like</fullName>
    </recommendedName>
</protein>
<dbReference type="FunFam" id="2.60.40.150:FF:000102">
    <property type="entry name" value="Synaptotagmin-2 isoform A"/>
    <property type="match status" value="1"/>
</dbReference>
<dbReference type="Gene3D" id="2.60.40.150">
    <property type="entry name" value="C2 domain"/>
    <property type="match status" value="2"/>
</dbReference>
<keyword evidence="8 12" id="KW-1133">Transmembrane helix</keyword>
<dbReference type="CDD" id="cd21677">
    <property type="entry name" value="SMP_SYT"/>
    <property type="match status" value="1"/>
</dbReference>
<keyword evidence="10" id="KW-0446">Lipid-binding</keyword>
<evidence type="ECO:0000256" key="8">
    <source>
        <dbReference type="ARBA" id="ARBA00022989"/>
    </source>
</evidence>
<dbReference type="GO" id="GO:0005783">
    <property type="term" value="C:endoplasmic reticulum"/>
    <property type="evidence" value="ECO:0007669"/>
    <property type="project" value="TreeGrafter"/>
</dbReference>
<dbReference type="Pfam" id="PF00168">
    <property type="entry name" value="C2"/>
    <property type="match status" value="2"/>
</dbReference>
<keyword evidence="16" id="KW-1185">Reference proteome</keyword>
<keyword evidence="5" id="KW-0479">Metal-binding</keyword>
<dbReference type="GO" id="GO:0046872">
    <property type="term" value="F:metal ion binding"/>
    <property type="evidence" value="ECO:0007669"/>
    <property type="project" value="UniProtKB-KW"/>
</dbReference>
<evidence type="ECO:0000313" key="15">
    <source>
        <dbReference type="EMBL" id="KAK2972117.1"/>
    </source>
</evidence>
<evidence type="ECO:0000259" key="13">
    <source>
        <dbReference type="PROSITE" id="PS50004"/>
    </source>
</evidence>
<keyword evidence="11 12" id="KW-0472">Membrane</keyword>
<dbReference type="EMBL" id="JAVXUO010002536">
    <property type="protein sequence ID" value="KAK2972117.1"/>
    <property type="molecule type" value="Genomic_DNA"/>
</dbReference>
<feature type="transmembrane region" description="Helical" evidence="12">
    <location>
        <begin position="7"/>
        <end position="31"/>
    </location>
</feature>
<evidence type="ECO:0000256" key="2">
    <source>
        <dbReference type="ARBA" id="ARBA00006996"/>
    </source>
</evidence>
<keyword evidence="4 12" id="KW-0812">Transmembrane</keyword>
<evidence type="ECO:0000256" key="1">
    <source>
        <dbReference type="ARBA" id="ARBA00004167"/>
    </source>
</evidence>
<evidence type="ECO:0000313" key="16">
    <source>
        <dbReference type="Proteomes" id="UP001187471"/>
    </source>
</evidence>
<keyword evidence="9" id="KW-0445">Lipid transport</keyword>
<dbReference type="InterPro" id="IPR000008">
    <property type="entry name" value="C2_dom"/>
</dbReference>
<evidence type="ECO:0000256" key="9">
    <source>
        <dbReference type="ARBA" id="ARBA00023055"/>
    </source>
</evidence>
<gene>
    <name evidence="15" type="ORF">RJ640_007178</name>
</gene>
<comment type="subcellular location">
    <subcellularLocation>
        <location evidence="1">Membrane</location>
        <topology evidence="1">Single-pass membrane protein</topology>
    </subcellularLocation>
</comment>
<comment type="caution">
    <text evidence="15">The sequence shown here is derived from an EMBL/GenBank/DDBJ whole genome shotgun (WGS) entry which is preliminary data.</text>
</comment>
<accession>A0AA88QP86</accession>
<comment type="similarity">
    <text evidence="2">Belongs to the synaptotagmin family.</text>
</comment>
<dbReference type="InterPro" id="IPR045050">
    <property type="entry name" value="Synaptotagmin_plant"/>
</dbReference>
<name>A0AA88QP86_9ASTE</name>
<dbReference type="SUPFAM" id="SSF49562">
    <property type="entry name" value="C2 domain (Calcium/lipid-binding domain, CaLB)"/>
    <property type="match status" value="2"/>
</dbReference>
<dbReference type="GO" id="GO:0016020">
    <property type="term" value="C:membrane"/>
    <property type="evidence" value="ECO:0007669"/>
    <property type="project" value="UniProtKB-SubCell"/>
</dbReference>
<dbReference type="FunFam" id="2.60.40.150:FF:000066">
    <property type="entry name" value="Extended synaptotagmin-2"/>
    <property type="match status" value="1"/>
</dbReference>
<evidence type="ECO:0008006" key="17">
    <source>
        <dbReference type="Google" id="ProtNLM"/>
    </source>
</evidence>
<dbReference type="Proteomes" id="UP001187471">
    <property type="component" value="Unassembled WGS sequence"/>
</dbReference>
<keyword evidence="6" id="KW-0677">Repeat</keyword>
<evidence type="ECO:0000256" key="11">
    <source>
        <dbReference type="ARBA" id="ARBA00023136"/>
    </source>
</evidence>
<dbReference type="AlphaFoldDB" id="A0AA88QP86"/>
<dbReference type="PROSITE" id="PS51847">
    <property type="entry name" value="SMP"/>
    <property type="match status" value="1"/>
</dbReference>
<dbReference type="GO" id="GO:0008289">
    <property type="term" value="F:lipid binding"/>
    <property type="evidence" value="ECO:0007669"/>
    <property type="project" value="UniProtKB-KW"/>
</dbReference>